<name>A0A5C3QLF4_9AGAR</name>
<reference evidence="3 4" key="1">
    <citation type="journal article" date="2019" name="Nat. Ecol. Evol.">
        <title>Megaphylogeny resolves global patterns of mushroom evolution.</title>
        <authorList>
            <person name="Varga T."/>
            <person name="Krizsan K."/>
            <person name="Foldi C."/>
            <person name="Dima B."/>
            <person name="Sanchez-Garcia M."/>
            <person name="Sanchez-Ramirez S."/>
            <person name="Szollosi G.J."/>
            <person name="Szarkandi J.G."/>
            <person name="Papp V."/>
            <person name="Albert L."/>
            <person name="Andreopoulos W."/>
            <person name="Angelini C."/>
            <person name="Antonin V."/>
            <person name="Barry K.W."/>
            <person name="Bougher N.L."/>
            <person name="Buchanan P."/>
            <person name="Buyck B."/>
            <person name="Bense V."/>
            <person name="Catcheside P."/>
            <person name="Chovatia M."/>
            <person name="Cooper J."/>
            <person name="Damon W."/>
            <person name="Desjardin D."/>
            <person name="Finy P."/>
            <person name="Geml J."/>
            <person name="Haridas S."/>
            <person name="Hughes K."/>
            <person name="Justo A."/>
            <person name="Karasinski D."/>
            <person name="Kautmanova I."/>
            <person name="Kiss B."/>
            <person name="Kocsube S."/>
            <person name="Kotiranta H."/>
            <person name="LaButti K.M."/>
            <person name="Lechner B.E."/>
            <person name="Liimatainen K."/>
            <person name="Lipzen A."/>
            <person name="Lukacs Z."/>
            <person name="Mihaltcheva S."/>
            <person name="Morgado L.N."/>
            <person name="Niskanen T."/>
            <person name="Noordeloos M.E."/>
            <person name="Ohm R.A."/>
            <person name="Ortiz-Santana B."/>
            <person name="Ovrebo C."/>
            <person name="Racz N."/>
            <person name="Riley R."/>
            <person name="Savchenko A."/>
            <person name="Shiryaev A."/>
            <person name="Soop K."/>
            <person name="Spirin V."/>
            <person name="Szebenyi C."/>
            <person name="Tomsovsky M."/>
            <person name="Tulloss R.E."/>
            <person name="Uehling J."/>
            <person name="Grigoriev I.V."/>
            <person name="Vagvolgyi C."/>
            <person name="Papp T."/>
            <person name="Martin F.M."/>
            <person name="Miettinen O."/>
            <person name="Hibbett D.S."/>
            <person name="Nagy L.G."/>
        </authorList>
    </citation>
    <scope>NUCLEOTIDE SEQUENCE [LARGE SCALE GENOMIC DNA]</scope>
    <source>
        <strain evidence="3 4">CBS 309.79</strain>
    </source>
</reference>
<feature type="compositionally biased region" description="Polar residues" evidence="1">
    <location>
        <begin position="239"/>
        <end position="249"/>
    </location>
</feature>
<dbReference type="Proteomes" id="UP000305067">
    <property type="component" value="Unassembled WGS sequence"/>
</dbReference>
<accession>A0A5C3QLF4</accession>
<evidence type="ECO:0000259" key="2">
    <source>
        <dbReference type="PROSITE" id="PS50076"/>
    </source>
</evidence>
<dbReference type="EMBL" id="ML178823">
    <property type="protein sequence ID" value="TFL01990.1"/>
    <property type="molecule type" value="Genomic_DNA"/>
</dbReference>
<dbReference type="CDD" id="cd06257">
    <property type="entry name" value="DnaJ"/>
    <property type="match status" value="1"/>
</dbReference>
<evidence type="ECO:0000256" key="1">
    <source>
        <dbReference type="SAM" id="MobiDB-lite"/>
    </source>
</evidence>
<feature type="compositionally biased region" description="Polar residues" evidence="1">
    <location>
        <begin position="257"/>
        <end position="270"/>
    </location>
</feature>
<dbReference type="GO" id="GO:0051087">
    <property type="term" value="F:protein-folding chaperone binding"/>
    <property type="evidence" value="ECO:0007669"/>
    <property type="project" value="TreeGrafter"/>
</dbReference>
<protein>
    <recommendedName>
        <fullName evidence="2">J domain-containing protein</fullName>
    </recommendedName>
</protein>
<feature type="domain" description="J" evidence="2">
    <location>
        <begin position="4"/>
        <end position="93"/>
    </location>
</feature>
<dbReference type="PANTHER" id="PTHR43948">
    <property type="entry name" value="DNAJ HOMOLOG SUBFAMILY B"/>
    <property type="match status" value="1"/>
</dbReference>
<feature type="region of interest" description="Disordered" evidence="1">
    <location>
        <begin position="99"/>
        <end position="126"/>
    </location>
</feature>
<evidence type="ECO:0000313" key="3">
    <source>
        <dbReference type="EMBL" id="TFL01990.1"/>
    </source>
</evidence>
<proteinExistence type="predicted"/>
<dbReference type="GO" id="GO:0051082">
    <property type="term" value="F:unfolded protein binding"/>
    <property type="evidence" value="ECO:0007669"/>
    <property type="project" value="TreeGrafter"/>
</dbReference>
<dbReference type="PANTHER" id="PTHR43948:SF10">
    <property type="entry name" value="MRJ, ISOFORM E"/>
    <property type="match status" value="1"/>
</dbReference>
<dbReference type="AlphaFoldDB" id="A0A5C3QLF4"/>
<keyword evidence="4" id="KW-1185">Reference proteome</keyword>
<organism evidence="3 4">
    <name type="scientific">Pterulicium gracile</name>
    <dbReference type="NCBI Taxonomy" id="1884261"/>
    <lineage>
        <taxon>Eukaryota</taxon>
        <taxon>Fungi</taxon>
        <taxon>Dikarya</taxon>
        <taxon>Basidiomycota</taxon>
        <taxon>Agaricomycotina</taxon>
        <taxon>Agaricomycetes</taxon>
        <taxon>Agaricomycetidae</taxon>
        <taxon>Agaricales</taxon>
        <taxon>Pleurotineae</taxon>
        <taxon>Pterulaceae</taxon>
        <taxon>Pterulicium</taxon>
    </lineage>
</organism>
<feature type="region of interest" description="Disordered" evidence="1">
    <location>
        <begin position="239"/>
        <end position="278"/>
    </location>
</feature>
<dbReference type="InterPro" id="IPR001623">
    <property type="entry name" value="DnaJ_domain"/>
</dbReference>
<dbReference type="InterPro" id="IPR036869">
    <property type="entry name" value="J_dom_sf"/>
</dbReference>
<dbReference type="Pfam" id="PF00226">
    <property type="entry name" value="DnaJ"/>
    <property type="match status" value="1"/>
</dbReference>
<dbReference type="SMART" id="SM00271">
    <property type="entry name" value="DnaJ"/>
    <property type="match status" value="1"/>
</dbReference>
<dbReference type="OrthoDB" id="442087at2759"/>
<dbReference type="SUPFAM" id="SSF46565">
    <property type="entry name" value="Chaperone J-domain"/>
    <property type="match status" value="1"/>
</dbReference>
<dbReference type="GO" id="GO:0005737">
    <property type="term" value="C:cytoplasm"/>
    <property type="evidence" value="ECO:0007669"/>
    <property type="project" value="TreeGrafter"/>
</dbReference>
<evidence type="ECO:0000313" key="4">
    <source>
        <dbReference type="Proteomes" id="UP000305067"/>
    </source>
</evidence>
<dbReference type="STRING" id="1884261.A0A5C3QLF4"/>
<gene>
    <name evidence="3" type="ORF">BDV98DRAFT_592492</name>
</gene>
<dbReference type="Gene3D" id="1.10.287.110">
    <property type="entry name" value="DnaJ domain"/>
    <property type="match status" value="1"/>
</dbReference>
<dbReference type="PROSITE" id="PS50076">
    <property type="entry name" value="DNAJ_2"/>
    <property type="match status" value="1"/>
</dbReference>
<dbReference type="PRINTS" id="PR00625">
    <property type="entry name" value="JDOMAIN"/>
</dbReference>
<feature type="compositionally biased region" description="Polar residues" evidence="1">
    <location>
        <begin position="101"/>
        <end position="112"/>
    </location>
</feature>
<sequence length="361" mass="40258">MTQNFYEILGVDKNATEEEVKKGYKKKALQTHPDKLPANATAEAKRQAEEQFRLVSNAYEVLRDQGNRQACTALSVILFLVNPNSLKLYDLHGVWPPPQAGRSSNRGPSASTPFPPDQWPFNGQQPFFGDQRSNAQYTDPFMFFDSIFRDVFPAMHHGHFSHNHQHDHHHDPTFSFHTGPHHRHRHISSLGRGNAPGMFGDAFMNDPFFNNANAASNPFGPGFPFGNMFPSVVGGMSSSASTTFTNSGNRRGRWMSESRSTVISNGQKTSTWERLDQEVEESTSLVPIQMEGRRITSTGLNSSPSSLQRRQNDSLTLGLIARPHIALRLLLKNGDPVNELAPLKVMLSKLDLGLVNNAKPR</sequence>
<dbReference type="GO" id="GO:0044183">
    <property type="term" value="F:protein folding chaperone"/>
    <property type="evidence" value="ECO:0007669"/>
    <property type="project" value="TreeGrafter"/>
</dbReference>